<keyword evidence="3" id="KW-1185">Reference proteome</keyword>
<accession>A0A8T0RHB8</accession>
<keyword evidence="1" id="KW-0812">Transmembrane</keyword>
<dbReference type="Proteomes" id="UP000823388">
    <property type="component" value="Chromosome 6K"/>
</dbReference>
<gene>
    <name evidence="2" type="ORF">PVAP13_6KG279606</name>
</gene>
<name>A0A8T0RHB8_PANVG</name>
<organism evidence="2 3">
    <name type="scientific">Panicum virgatum</name>
    <name type="common">Blackwell switchgrass</name>
    <dbReference type="NCBI Taxonomy" id="38727"/>
    <lineage>
        <taxon>Eukaryota</taxon>
        <taxon>Viridiplantae</taxon>
        <taxon>Streptophyta</taxon>
        <taxon>Embryophyta</taxon>
        <taxon>Tracheophyta</taxon>
        <taxon>Spermatophyta</taxon>
        <taxon>Magnoliopsida</taxon>
        <taxon>Liliopsida</taxon>
        <taxon>Poales</taxon>
        <taxon>Poaceae</taxon>
        <taxon>PACMAD clade</taxon>
        <taxon>Panicoideae</taxon>
        <taxon>Panicodae</taxon>
        <taxon>Paniceae</taxon>
        <taxon>Panicinae</taxon>
        <taxon>Panicum</taxon>
        <taxon>Panicum sect. Hiantes</taxon>
    </lineage>
</organism>
<reference evidence="2" key="1">
    <citation type="submission" date="2020-05" db="EMBL/GenBank/DDBJ databases">
        <title>WGS assembly of Panicum virgatum.</title>
        <authorList>
            <person name="Lovell J.T."/>
            <person name="Jenkins J."/>
            <person name="Shu S."/>
            <person name="Juenger T.E."/>
            <person name="Schmutz J."/>
        </authorList>
    </citation>
    <scope>NUCLEOTIDE SEQUENCE</scope>
    <source>
        <strain evidence="2">AP13</strain>
    </source>
</reference>
<dbReference type="AlphaFoldDB" id="A0A8T0RHB8"/>
<protein>
    <submittedName>
        <fullName evidence="2">Uncharacterized protein</fullName>
    </submittedName>
</protein>
<evidence type="ECO:0000256" key="1">
    <source>
        <dbReference type="SAM" id="Phobius"/>
    </source>
</evidence>
<comment type="caution">
    <text evidence="2">The sequence shown here is derived from an EMBL/GenBank/DDBJ whole genome shotgun (WGS) entry which is preliminary data.</text>
</comment>
<proteinExistence type="predicted"/>
<feature type="transmembrane region" description="Helical" evidence="1">
    <location>
        <begin position="45"/>
        <end position="61"/>
    </location>
</feature>
<evidence type="ECO:0000313" key="2">
    <source>
        <dbReference type="EMBL" id="KAG2584183.1"/>
    </source>
</evidence>
<keyword evidence="1" id="KW-0472">Membrane</keyword>
<sequence length="89" mass="10071">MVVPARTGGRSACPEEEGTSVRLLSRSGSCCGTCLRKRACRSHDVFFLLPVWSLLILLPLYEFKKGDTNNYYYQWIATCMSPPKLIHMV</sequence>
<dbReference type="EMBL" id="CM029047">
    <property type="protein sequence ID" value="KAG2584183.1"/>
    <property type="molecule type" value="Genomic_DNA"/>
</dbReference>
<keyword evidence="1" id="KW-1133">Transmembrane helix</keyword>
<evidence type="ECO:0000313" key="3">
    <source>
        <dbReference type="Proteomes" id="UP000823388"/>
    </source>
</evidence>